<dbReference type="NCBIfam" id="TIGR04510">
    <property type="entry name" value="mod_pep_cyc"/>
    <property type="match status" value="1"/>
</dbReference>
<comment type="caution">
    <text evidence="2">The sequence shown here is derived from an EMBL/GenBank/DDBJ whole genome shotgun (WGS) entry which is preliminary data.</text>
</comment>
<name>A0ABV9NIL9_9GAMM</name>
<dbReference type="InterPro" id="IPR050697">
    <property type="entry name" value="Adenylyl/Guanylyl_Cyclase_3/4"/>
</dbReference>
<protein>
    <submittedName>
        <fullName evidence="2">Peptide modification system cyclase</fullName>
    </submittedName>
</protein>
<keyword evidence="3" id="KW-1185">Reference proteome</keyword>
<proteinExistence type="predicted"/>
<gene>
    <name evidence="2" type="ORF">ACFO3Q_04395</name>
</gene>
<dbReference type="Gene3D" id="1.25.40.10">
    <property type="entry name" value="Tetratricopeptide repeat domain"/>
    <property type="match status" value="1"/>
</dbReference>
<sequence length="864" mass="93132">MDTGSVIEERPPEADAPSARLCVVLVCDLVDSTALIERLGDLRGAALLRRHDQLARDLLDRHGGQVIDKSDGYLALFERPVQAVAFALDYQRALHEFQTGTELPLRARVGIHVGDMVVWSNRADVVAAGGKPVEVEGLAKPVAARLMTLALPGQILLSGMAFNLAQRAAAELETAVTWRTHGRYRFKGTRMPMLVHEVGEPGLAPLRVPPSQDKARREVPLWRRPATFALEAVAAAVLLTVLFVTLHSTPAIAFRERDWVVLADVQNLTGDPRFEDALQTALRVSLEQSNYVNVLPDLRVRDALQRMQRPPDTALDRSVAAEIAQREGARAVVLPVVAEVGGRLEMSLQVVHPQTGAVVHTEVRRGDGADALVAALGGSADALRAYLGEPGAAAERLMRLEQITTGNLEALRAYSLAQKAAGRGLVEEADVHFRQALTLDPDFAMAKIGLARLLQLRGEVGQAAEWYADALRHEGRLSQRERLYAEAHVGTIRHEAGFAERWKGLAELYPDFEAAALNAALYAHVQGRYEDVREFGRRTAALGQRGVAFGLYLEGLATAILEGPEAAAEPFQRAAAHGLRGFEHYPAALQALLGEHEAAVALLEKSAPAGEYKEAEHLSTLYAVQLSAGAADEARALRERVAMLLSASAHASTETARRTAMLLLMTLHATERQRGSTPSDEPAWRRMQQLARVMGAETYEGTTHRVYAAYAAASVGEHGLAAELMGEAEPGIVDALAFLRDLRAVVEASAARARGDLVAASEALASTRTRSTPVLRAERAELLRAEGDAAAASAELAALARDPARAWYDWGGEGVFRVENVLLWQNAAHGDAIPSGDGTGPEPSTSPVLDEEAQLPVGTREVSI</sequence>
<evidence type="ECO:0000313" key="2">
    <source>
        <dbReference type="EMBL" id="MFC4727409.1"/>
    </source>
</evidence>
<dbReference type="PANTHER" id="PTHR43081">
    <property type="entry name" value="ADENYLATE CYCLASE, TERMINAL-DIFFERENTIATION SPECIFIC-RELATED"/>
    <property type="match status" value="1"/>
</dbReference>
<feature type="region of interest" description="Disordered" evidence="1">
    <location>
        <begin position="832"/>
        <end position="864"/>
    </location>
</feature>
<organism evidence="2 3">
    <name type="scientific">Coralloluteibacterium thermophilum</name>
    <dbReference type="NCBI Taxonomy" id="2707049"/>
    <lineage>
        <taxon>Bacteria</taxon>
        <taxon>Pseudomonadati</taxon>
        <taxon>Pseudomonadota</taxon>
        <taxon>Gammaproteobacteria</taxon>
        <taxon>Lysobacterales</taxon>
        <taxon>Lysobacteraceae</taxon>
        <taxon>Coralloluteibacterium</taxon>
    </lineage>
</organism>
<dbReference type="InterPro" id="IPR001054">
    <property type="entry name" value="A/G_cyclase"/>
</dbReference>
<reference evidence="3" key="1">
    <citation type="journal article" date="2019" name="Int. J. Syst. Evol. Microbiol.">
        <title>The Global Catalogue of Microorganisms (GCM) 10K type strain sequencing project: providing services to taxonomists for standard genome sequencing and annotation.</title>
        <authorList>
            <consortium name="The Broad Institute Genomics Platform"/>
            <consortium name="The Broad Institute Genome Sequencing Center for Infectious Disease"/>
            <person name="Wu L."/>
            <person name="Ma J."/>
        </authorList>
    </citation>
    <scope>NUCLEOTIDE SEQUENCE [LARGE SCALE GENOMIC DNA]</scope>
    <source>
        <strain evidence="3">CGMCC 1.13574</strain>
    </source>
</reference>
<dbReference type="RefSeq" id="WP_377003424.1">
    <property type="nucleotide sequence ID" value="NZ_JBHSGG010000011.1"/>
</dbReference>
<dbReference type="SUPFAM" id="SSF48452">
    <property type="entry name" value="TPR-like"/>
    <property type="match status" value="1"/>
</dbReference>
<dbReference type="Proteomes" id="UP001595892">
    <property type="component" value="Unassembled WGS sequence"/>
</dbReference>
<dbReference type="Gene3D" id="3.40.50.10610">
    <property type="entry name" value="ABC-type transport auxiliary lipoprotein component"/>
    <property type="match status" value="1"/>
</dbReference>
<dbReference type="EMBL" id="JBHSGG010000011">
    <property type="protein sequence ID" value="MFC4727409.1"/>
    <property type="molecule type" value="Genomic_DNA"/>
</dbReference>
<accession>A0ABV9NIL9</accession>
<dbReference type="InterPro" id="IPR029787">
    <property type="entry name" value="Nucleotide_cyclase"/>
</dbReference>
<dbReference type="Gene3D" id="3.30.70.1230">
    <property type="entry name" value="Nucleotide cyclase"/>
    <property type="match status" value="1"/>
</dbReference>
<dbReference type="InterPro" id="IPR030966">
    <property type="entry name" value="Mod_pep_cyc"/>
</dbReference>
<dbReference type="SUPFAM" id="SSF55073">
    <property type="entry name" value="Nucleotide cyclase"/>
    <property type="match status" value="1"/>
</dbReference>
<evidence type="ECO:0000256" key="1">
    <source>
        <dbReference type="SAM" id="MobiDB-lite"/>
    </source>
</evidence>
<dbReference type="PANTHER" id="PTHR43081:SF19">
    <property type="entry name" value="PH-SENSITIVE ADENYLATE CYCLASE RV1264"/>
    <property type="match status" value="1"/>
</dbReference>
<evidence type="ECO:0000313" key="3">
    <source>
        <dbReference type="Proteomes" id="UP001595892"/>
    </source>
</evidence>
<dbReference type="CDD" id="cd07302">
    <property type="entry name" value="CHD"/>
    <property type="match status" value="1"/>
</dbReference>
<dbReference type="InterPro" id="IPR011990">
    <property type="entry name" value="TPR-like_helical_dom_sf"/>
</dbReference>